<evidence type="ECO:0000313" key="3">
    <source>
        <dbReference type="EMBL" id="MFC3678443.1"/>
    </source>
</evidence>
<gene>
    <name evidence="3" type="ORF">ACFOOQ_23050</name>
</gene>
<evidence type="ECO:0000313" key="4">
    <source>
        <dbReference type="Proteomes" id="UP001595711"/>
    </source>
</evidence>
<dbReference type="EMBL" id="JBHRYJ010000009">
    <property type="protein sequence ID" value="MFC3678443.1"/>
    <property type="molecule type" value="Genomic_DNA"/>
</dbReference>
<keyword evidence="4" id="KW-1185">Reference proteome</keyword>
<dbReference type="Gene3D" id="3.30.1540.10">
    <property type="entry name" value="formyl-coa transferase, domain 3"/>
    <property type="match status" value="1"/>
</dbReference>
<dbReference type="InterPro" id="IPR044855">
    <property type="entry name" value="CoA-Trfase_III_dom3_sf"/>
</dbReference>
<dbReference type="GO" id="GO:0016740">
    <property type="term" value="F:transferase activity"/>
    <property type="evidence" value="ECO:0007669"/>
    <property type="project" value="UniProtKB-KW"/>
</dbReference>
<feature type="compositionally biased region" description="Basic and acidic residues" evidence="2">
    <location>
        <begin position="264"/>
        <end position="280"/>
    </location>
</feature>
<keyword evidence="1 3" id="KW-0808">Transferase</keyword>
<dbReference type="Gene3D" id="3.40.50.10540">
    <property type="entry name" value="Crotonobetainyl-coa:carnitine coa-transferase, domain 1"/>
    <property type="match status" value="1"/>
</dbReference>
<reference evidence="4" key="1">
    <citation type="journal article" date="2019" name="Int. J. Syst. Evol. Microbiol.">
        <title>The Global Catalogue of Microorganisms (GCM) 10K type strain sequencing project: providing services to taxonomists for standard genome sequencing and annotation.</title>
        <authorList>
            <consortium name="The Broad Institute Genomics Platform"/>
            <consortium name="The Broad Institute Genome Sequencing Center for Infectious Disease"/>
            <person name="Wu L."/>
            <person name="Ma J."/>
        </authorList>
    </citation>
    <scope>NUCLEOTIDE SEQUENCE [LARGE SCALE GENOMIC DNA]</scope>
    <source>
        <strain evidence="4">KCTC 42182</strain>
    </source>
</reference>
<sequence length="389" mass="42168">MHAKALERFTVIDLSRIRSGPTAVRQLADWGAKVIKVEAIEEDGMFGSRVSSDFQNLHRNKRSLTLNLKDPKAADIMRRLIEKADVLVENFRPDVKERLGIGYEAARAINPRLVYASISGFGQTGPYAKLPGFDQVAQGMGGLMSVTGLPGQGPVRVGIPIADLGAGLYCALGILTALLEREVSGEGQWVQTSLLQAQVALLDFQATRWLMDKEVPQQAGNDHPTAIPTGVFQTANGYINIAVAGQPMWKKFCKAIDAKHLAEEPRFSDSKSRSENRKALNDAISEQTKGKSSADWMKIFAAAGVPSGPIYAVDEVFADPQVQHLKLAQPVMHPDLGEIHLVGQPIIMSRSKSAIETPTPAKGQHTDEILMELGYDKAAIEQLKGGGVV</sequence>
<dbReference type="PANTHER" id="PTHR48207">
    <property type="entry name" value="SUCCINATE--HYDROXYMETHYLGLUTARATE COA-TRANSFERASE"/>
    <property type="match status" value="1"/>
</dbReference>
<comment type="caution">
    <text evidence="3">The sequence shown here is derived from an EMBL/GenBank/DDBJ whole genome shotgun (WGS) entry which is preliminary data.</text>
</comment>
<dbReference type="Pfam" id="PF02515">
    <property type="entry name" value="CoA_transf_3"/>
    <property type="match status" value="1"/>
</dbReference>
<feature type="region of interest" description="Disordered" evidence="2">
    <location>
        <begin position="264"/>
        <end position="287"/>
    </location>
</feature>
<organism evidence="3 4">
    <name type="scientific">Ferrovibrio xuzhouensis</name>
    <dbReference type="NCBI Taxonomy" id="1576914"/>
    <lineage>
        <taxon>Bacteria</taxon>
        <taxon>Pseudomonadati</taxon>
        <taxon>Pseudomonadota</taxon>
        <taxon>Alphaproteobacteria</taxon>
        <taxon>Rhodospirillales</taxon>
        <taxon>Rhodospirillaceae</taxon>
        <taxon>Ferrovibrio</taxon>
    </lineage>
</organism>
<evidence type="ECO:0000256" key="2">
    <source>
        <dbReference type="SAM" id="MobiDB-lite"/>
    </source>
</evidence>
<evidence type="ECO:0000256" key="1">
    <source>
        <dbReference type="ARBA" id="ARBA00022679"/>
    </source>
</evidence>
<dbReference type="InterPro" id="IPR050483">
    <property type="entry name" value="CoA-transferase_III_domain"/>
</dbReference>
<protein>
    <submittedName>
        <fullName evidence="3">CaiB/BaiF CoA transferase family protein</fullName>
    </submittedName>
</protein>
<dbReference type="RefSeq" id="WP_379730077.1">
    <property type="nucleotide sequence ID" value="NZ_JBHRYJ010000009.1"/>
</dbReference>
<dbReference type="InterPro" id="IPR003673">
    <property type="entry name" value="CoA-Trfase_fam_III"/>
</dbReference>
<accession>A0ABV7VN94</accession>
<proteinExistence type="predicted"/>
<name>A0ABV7VN94_9PROT</name>
<dbReference type="SUPFAM" id="SSF89796">
    <property type="entry name" value="CoA-transferase family III (CaiB/BaiF)"/>
    <property type="match status" value="1"/>
</dbReference>
<dbReference type="Proteomes" id="UP001595711">
    <property type="component" value="Unassembled WGS sequence"/>
</dbReference>
<dbReference type="PANTHER" id="PTHR48207:SF3">
    <property type="entry name" value="SUCCINATE--HYDROXYMETHYLGLUTARATE COA-TRANSFERASE"/>
    <property type="match status" value="1"/>
</dbReference>
<dbReference type="InterPro" id="IPR023606">
    <property type="entry name" value="CoA-Trfase_III_dom_1_sf"/>
</dbReference>